<keyword evidence="1" id="KW-0472">Membrane</keyword>
<accession>A0A0S2N0F3</accession>
<dbReference type="AlphaFoldDB" id="A0A0S2N0F3"/>
<name>A0A0S2N0F3_OWEFU</name>
<evidence type="ECO:0000313" key="2">
    <source>
        <dbReference type="EMBL" id="ALO81689.1"/>
    </source>
</evidence>
<sequence length="58" mass="6713">MPHLAPLSWGISLIFFWILLVGVCSLVWWMKGVEVKVDSDKCSSKDSEEVVKMEVWSW</sequence>
<proteinExistence type="predicted"/>
<reference evidence="2" key="1">
    <citation type="journal article" date="2015" name="Mol. Phylogenet. Evol.">
        <title>Evolution of mitochondrial gene order in Annelida.</title>
        <authorList>
            <person name="Weigert A."/>
            <person name="Golombek A."/>
            <person name="Gerth M."/>
            <person name="Schwarz F."/>
            <person name="Struck T.H."/>
            <person name="Bleidorn C."/>
        </authorList>
    </citation>
    <scope>NUCLEOTIDE SEQUENCE</scope>
</reference>
<protein>
    <submittedName>
        <fullName evidence="2">ATP synthase F0 subunit 8</fullName>
    </submittedName>
</protein>
<gene>
    <name evidence="2" type="primary">ATP8</name>
</gene>
<feature type="transmembrane region" description="Helical" evidence="1">
    <location>
        <begin position="6"/>
        <end position="29"/>
    </location>
</feature>
<keyword evidence="1" id="KW-0812">Transmembrane</keyword>
<dbReference type="RefSeq" id="YP_009192173.1">
    <property type="nucleotide sequence ID" value="NC_028712.1"/>
</dbReference>
<geneLocation type="mitochondrion" evidence="2"/>
<organism evidence="2">
    <name type="scientific">Owenia fusiformis</name>
    <name type="common">Polychaete worm</name>
    <dbReference type="NCBI Taxonomy" id="6347"/>
    <lineage>
        <taxon>Eukaryota</taxon>
        <taxon>Metazoa</taxon>
        <taxon>Spiralia</taxon>
        <taxon>Lophotrochozoa</taxon>
        <taxon>Annelida</taxon>
        <taxon>Polychaeta</taxon>
        <taxon>Sedentaria</taxon>
        <taxon>Canalipalpata</taxon>
        <taxon>Sabellida</taxon>
        <taxon>Oweniida</taxon>
        <taxon>Oweniidae</taxon>
        <taxon>Owenia</taxon>
    </lineage>
</organism>
<keyword evidence="1" id="KW-1133">Transmembrane helix</keyword>
<dbReference type="EMBL" id="KT726960">
    <property type="protein sequence ID" value="ALO81689.1"/>
    <property type="molecule type" value="Genomic_DNA"/>
</dbReference>
<keyword evidence="2" id="KW-0496">Mitochondrion</keyword>
<evidence type="ECO:0000256" key="1">
    <source>
        <dbReference type="SAM" id="Phobius"/>
    </source>
</evidence>